<evidence type="ECO:0000313" key="3">
    <source>
        <dbReference type="Proteomes" id="UP000198995"/>
    </source>
</evidence>
<dbReference type="Gene3D" id="3.30.160.250">
    <property type="match status" value="1"/>
</dbReference>
<reference evidence="2 3" key="1">
    <citation type="submission" date="2016-10" db="EMBL/GenBank/DDBJ databases">
        <authorList>
            <person name="de Groot N.N."/>
        </authorList>
    </citation>
    <scope>NUCLEOTIDE SEQUENCE [LARGE SCALE GENOMIC DNA]</scope>
    <source>
        <strain evidence="2 3">DSM 20475</strain>
    </source>
</reference>
<proteinExistence type="predicted"/>
<dbReference type="STRING" id="2741.SAMN04489866_11521"/>
<dbReference type="Pfam" id="PF15919">
    <property type="entry name" value="HicB_lk_antitox"/>
    <property type="match status" value="1"/>
</dbReference>
<dbReference type="InterPro" id="IPR031807">
    <property type="entry name" value="HicB-like"/>
</dbReference>
<dbReference type="EMBL" id="FNAF01000015">
    <property type="protein sequence ID" value="SDE05769.1"/>
    <property type="molecule type" value="Genomic_DNA"/>
</dbReference>
<keyword evidence="3" id="KW-1185">Reference proteome</keyword>
<dbReference type="Proteomes" id="UP000198995">
    <property type="component" value="Unassembled WGS sequence"/>
</dbReference>
<evidence type="ECO:0000259" key="1">
    <source>
        <dbReference type="Pfam" id="PF15919"/>
    </source>
</evidence>
<evidence type="ECO:0000313" key="2">
    <source>
        <dbReference type="EMBL" id="SDE05769.1"/>
    </source>
</evidence>
<sequence length="138" mass="15259">MFLVYPAIFYAAEEGGYIVEFPDLDGIVTQGDGEAEAFEMAEDALGTWLYEAYIAGEGYPKASALKDIKPEALEATVKAGTFVTLIGLDIDAYVRSMDHKTVQRTVSLPSYLNEMARNRNINCSQLLQEALKKELHCV</sequence>
<dbReference type="AlphaFoldDB" id="A0A1G6ZTA3"/>
<protein>
    <submittedName>
        <fullName evidence="2">Predicted nuclease of the RNAse H fold, HicB family</fullName>
    </submittedName>
</protein>
<name>A0A1G6ZTA3_PEPNI</name>
<dbReference type="OrthoDB" id="5419659at2"/>
<feature type="domain" description="HicB-like antitoxin of toxin-antitoxin system" evidence="1">
    <location>
        <begin position="5"/>
        <end position="128"/>
    </location>
</feature>
<gene>
    <name evidence="2" type="ORF">SAMN04489866_11521</name>
</gene>
<dbReference type="InterPro" id="IPR035069">
    <property type="entry name" value="TTHA1013/TTHA0281-like"/>
</dbReference>
<dbReference type="RefSeq" id="WP_091792340.1">
    <property type="nucleotide sequence ID" value="NZ_FNAF01000015.1"/>
</dbReference>
<accession>A0A1G6ZTA3</accession>
<organism evidence="2 3">
    <name type="scientific">Peptococcus niger</name>
    <dbReference type="NCBI Taxonomy" id="2741"/>
    <lineage>
        <taxon>Bacteria</taxon>
        <taxon>Bacillati</taxon>
        <taxon>Bacillota</taxon>
        <taxon>Clostridia</taxon>
        <taxon>Eubacteriales</taxon>
        <taxon>Peptococcaceae</taxon>
        <taxon>Peptococcus</taxon>
    </lineage>
</organism>
<dbReference type="SUPFAM" id="SSF143100">
    <property type="entry name" value="TTHA1013/TTHA0281-like"/>
    <property type="match status" value="1"/>
</dbReference>